<accession>A0A2P2MB67</accession>
<dbReference type="Pfam" id="PF25597">
    <property type="entry name" value="SH3_retrovirus"/>
    <property type="match status" value="1"/>
</dbReference>
<feature type="domain" description="Retroviral polymerase SH3-like" evidence="1">
    <location>
        <begin position="77"/>
        <end position="136"/>
    </location>
</feature>
<evidence type="ECO:0000313" key="2">
    <source>
        <dbReference type="EMBL" id="MBX27460.1"/>
    </source>
</evidence>
<evidence type="ECO:0000259" key="1">
    <source>
        <dbReference type="Pfam" id="PF25597"/>
    </source>
</evidence>
<reference evidence="2" key="1">
    <citation type="submission" date="2018-02" db="EMBL/GenBank/DDBJ databases">
        <title>Rhizophora mucronata_Transcriptome.</title>
        <authorList>
            <person name="Meera S.P."/>
            <person name="Sreeshan A."/>
            <person name="Augustine A."/>
        </authorList>
    </citation>
    <scope>NUCLEOTIDE SEQUENCE</scope>
    <source>
        <tissue evidence="2">Leaf</tissue>
    </source>
</reference>
<dbReference type="InterPro" id="IPR039537">
    <property type="entry name" value="Retrotran_Ty1/copia-like"/>
</dbReference>
<dbReference type="SUPFAM" id="SSF53098">
    <property type="entry name" value="Ribonuclease H-like"/>
    <property type="match status" value="1"/>
</dbReference>
<dbReference type="PANTHER" id="PTHR42648:SF22">
    <property type="entry name" value="REVERSE TRANSCRIPTASE TY1_COPIA-TYPE DOMAIN-CONTAINING PROTEIN"/>
    <property type="match status" value="1"/>
</dbReference>
<organism evidence="2">
    <name type="scientific">Rhizophora mucronata</name>
    <name type="common">Asiatic mangrove</name>
    <dbReference type="NCBI Taxonomy" id="61149"/>
    <lineage>
        <taxon>Eukaryota</taxon>
        <taxon>Viridiplantae</taxon>
        <taxon>Streptophyta</taxon>
        <taxon>Embryophyta</taxon>
        <taxon>Tracheophyta</taxon>
        <taxon>Spermatophyta</taxon>
        <taxon>Magnoliopsida</taxon>
        <taxon>eudicotyledons</taxon>
        <taxon>Gunneridae</taxon>
        <taxon>Pentapetalae</taxon>
        <taxon>rosids</taxon>
        <taxon>fabids</taxon>
        <taxon>Malpighiales</taxon>
        <taxon>Rhizophoraceae</taxon>
        <taxon>Rhizophora</taxon>
    </lineage>
</organism>
<proteinExistence type="predicted"/>
<dbReference type="AlphaFoldDB" id="A0A2P2MB67"/>
<sequence>MVFAERKNRHLLEIARALMFSMHIPKYLWGETILAATYLINRMPTHVLNFATPLECFKYYFPDTQIVSTLPHKVFGCTTYVHISHKDQFKLDPKTEKYIFIGYAANKEGYKYFNPLIHKIVVIMDVMFLENQLYFQNNFFQGKKLYEKNSWNIQHILPKALHPHPIVPCMEESLTGGETLPNNSEPEVIIYIRKKSHKYRESSIPEATPRQSKALDLGDVNFPQSSSPSIDSSSIPNKFAKLEYNDLNILIFIRKGNRSCTNHPITKYMLYDKLSYKHKAFT</sequence>
<dbReference type="InterPro" id="IPR057670">
    <property type="entry name" value="SH3_retrovirus"/>
</dbReference>
<dbReference type="EMBL" id="GGEC01046987">
    <property type="protein sequence ID" value="MBX27471.1"/>
    <property type="molecule type" value="Transcribed_RNA"/>
</dbReference>
<name>A0A2P2MB67_RHIMU</name>
<dbReference type="InterPro" id="IPR012337">
    <property type="entry name" value="RNaseH-like_sf"/>
</dbReference>
<dbReference type="EMBL" id="GGEC01046976">
    <property type="protein sequence ID" value="MBX27460.1"/>
    <property type="molecule type" value="Transcribed_RNA"/>
</dbReference>
<dbReference type="PANTHER" id="PTHR42648">
    <property type="entry name" value="TRANSPOSASE, PUTATIVE-RELATED"/>
    <property type="match status" value="1"/>
</dbReference>
<dbReference type="EMBL" id="GGEC01046977">
    <property type="protein sequence ID" value="MBX27461.1"/>
    <property type="molecule type" value="Transcribed_RNA"/>
</dbReference>
<protein>
    <submittedName>
        <fullName evidence="2">Retrovirus-related Pol polyprotein from transposon TNT 1-94</fullName>
    </submittedName>
</protein>